<dbReference type="GO" id="GO:0046872">
    <property type="term" value="F:metal ion binding"/>
    <property type="evidence" value="ECO:0007669"/>
    <property type="project" value="UniProtKB-KW"/>
</dbReference>
<dbReference type="Pfam" id="PF12838">
    <property type="entry name" value="Fer4_7"/>
    <property type="match status" value="1"/>
</dbReference>
<dbReference type="GO" id="GO:0051539">
    <property type="term" value="F:4 iron, 4 sulfur cluster binding"/>
    <property type="evidence" value="ECO:0007669"/>
    <property type="project" value="UniProtKB-KW"/>
</dbReference>
<feature type="domain" description="4Fe-4S ferredoxin-type" evidence="5">
    <location>
        <begin position="44"/>
        <end position="73"/>
    </location>
</feature>
<keyword evidence="3" id="KW-0408">Iron</keyword>
<dbReference type="SUPFAM" id="SSF54862">
    <property type="entry name" value="4Fe-4S ferredoxins"/>
    <property type="match status" value="1"/>
</dbReference>
<evidence type="ECO:0000256" key="2">
    <source>
        <dbReference type="ARBA" id="ARBA00022723"/>
    </source>
</evidence>
<evidence type="ECO:0000313" key="6">
    <source>
        <dbReference type="EMBL" id="KGF47415.1"/>
    </source>
</evidence>
<dbReference type="PANTHER" id="PTHR43687:SF1">
    <property type="entry name" value="FERREDOXIN III"/>
    <property type="match status" value="1"/>
</dbReference>
<dbReference type="RefSeq" id="WP_004360126.1">
    <property type="nucleotide sequence ID" value="NZ_JRNS01000373.1"/>
</dbReference>
<evidence type="ECO:0000259" key="5">
    <source>
        <dbReference type="PROSITE" id="PS51379"/>
    </source>
</evidence>
<feature type="domain" description="4Fe-4S ferredoxin-type" evidence="5">
    <location>
        <begin position="6"/>
        <end position="35"/>
    </location>
</feature>
<dbReference type="Gene3D" id="3.30.70.20">
    <property type="match status" value="1"/>
</dbReference>
<dbReference type="AlphaFoldDB" id="A0A096AKS9"/>
<evidence type="ECO:0000256" key="3">
    <source>
        <dbReference type="ARBA" id="ARBA00023004"/>
    </source>
</evidence>
<dbReference type="PROSITE" id="PS00198">
    <property type="entry name" value="4FE4S_FER_1"/>
    <property type="match status" value="1"/>
</dbReference>
<dbReference type="Gene3D" id="3.30.70.3270">
    <property type="match status" value="1"/>
</dbReference>
<evidence type="ECO:0000256" key="1">
    <source>
        <dbReference type="ARBA" id="ARBA00022485"/>
    </source>
</evidence>
<dbReference type="PROSITE" id="PS51379">
    <property type="entry name" value="4FE4S_FER_2"/>
    <property type="match status" value="2"/>
</dbReference>
<evidence type="ECO:0000313" key="7">
    <source>
        <dbReference type="Proteomes" id="UP000029578"/>
    </source>
</evidence>
<name>A0A096AKS9_9BACT</name>
<dbReference type="Proteomes" id="UP000029578">
    <property type="component" value="Unassembled WGS sequence"/>
</dbReference>
<organism evidence="6 7">
    <name type="scientific">Prevotella melaninogenica DNF00666</name>
    <dbReference type="NCBI Taxonomy" id="1401073"/>
    <lineage>
        <taxon>Bacteria</taxon>
        <taxon>Pseudomonadati</taxon>
        <taxon>Bacteroidota</taxon>
        <taxon>Bacteroidia</taxon>
        <taxon>Bacteroidales</taxon>
        <taxon>Prevotellaceae</taxon>
        <taxon>Prevotella</taxon>
    </lineage>
</organism>
<proteinExistence type="predicted"/>
<comment type="caution">
    <text evidence="6">The sequence shown here is derived from an EMBL/GenBank/DDBJ whole genome shotgun (WGS) entry which is preliminary data.</text>
</comment>
<dbReference type="EMBL" id="JRNS01000373">
    <property type="protein sequence ID" value="KGF47415.1"/>
    <property type="molecule type" value="Genomic_DNA"/>
</dbReference>
<dbReference type="PANTHER" id="PTHR43687">
    <property type="entry name" value="ADENYLYLSULFATE REDUCTASE, BETA SUBUNIT"/>
    <property type="match status" value="1"/>
</dbReference>
<dbReference type="InterPro" id="IPR017900">
    <property type="entry name" value="4Fe4S_Fe_S_CS"/>
</dbReference>
<sequence>MSKMKGAIVVNTDRCKGCQLCIVACPKDVIALAQKKVNVHGYPYTESARPDDCIGCAACATVCPDGCITVYRKKVEE</sequence>
<protein>
    <submittedName>
        <fullName evidence="6">Ferredoxin</fullName>
    </submittedName>
</protein>
<keyword evidence="2" id="KW-0479">Metal-binding</keyword>
<dbReference type="InterPro" id="IPR017896">
    <property type="entry name" value="4Fe4S_Fe-S-bd"/>
</dbReference>
<reference evidence="6 7" key="1">
    <citation type="submission" date="2014-07" db="EMBL/GenBank/DDBJ databases">
        <authorList>
            <person name="McCorrison J."/>
            <person name="Sanka R."/>
            <person name="Torralba M."/>
            <person name="Gillis M."/>
            <person name="Haft D.H."/>
            <person name="Methe B."/>
            <person name="Sutton G."/>
            <person name="Nelson K.E."/>
        </authorList>
    </citation>
    <scope>NUCLEOTIDE SEQUENCE [LARGE SCALE GENOMIC DNA]</scope>
    <source>
        <strain evidence="6 7">DNF00666</strain>
    </source>
</reference>
<gene>
    <name evidence="6" type="ORF">HMPREF0661_07245</name>
</gene>
<keyword evidence="4" id="KW-0411">Iron-sulfur</keyword>
<dbReference type="GeneID" id="9496367"/>
<keyword evidence="1" id="KW-0004">4Fe-4S</keyword>
<dbReference type="InterPro" id="IPR050572">
    <property type="entry name" value="Fe-S_Ferredoxin"/>
</dbReference>
<evidence type="ECO:0000256" key="4">
    <source>
        <dbReference type="ARBA" id="ARBA00023014"/>
    </source>
</evidence>
<accession>A0A096AKS9</accession>